<dbReference type="GO" id="GO:0051287">
    <property type="term" value="F:NAD binding"/>
    <property type="evidence" value="ECO:0007669"/>
    <property type="project" value="InterPro"/>
</dbReference>
<dbReference type="InterPro" id="IPR001732">
    <property type="entry name" value="UDP-Glc/GDP-Man_DH_N"/>
</dbReference>
<gene>
    <name evidence="5" type="ORF">SAMN05660649_03046</name>
</gene>
<reference evidence="6" key="1">
    <citation type="submission" date="2016-10" db="EMBL/GenBank/DDBJ databases">
        <authorList>
            <person name="Varghese N."/>
            <person name="Submissions S."/>
        </authorList>
    </citation>
    <scope>NUCLEOTIDE SEQUENCE [LARGE SCALE GENOMIC DNA]</scope>
    <source>
        <strain evidence="6">DSM 17038</strain>
    </source>
</reference>
<evidence type="ECO:0000256" key="1">
    <source>
        <dbReference type="ARBA" id="ARBA00023002"/>
    </source>
</evidence>
<dbReference type="SUPFAM" id="SSF48179">
    <property type="entry name" value="6-phosphogluconate dehydrogenase C-terminal domain-like"/>
    <property type="match status" value="1"/>
</dbReference>
<dbReference type="InterPro" id="IPR017476">
    <property type="entry name" value="UDP-Glc/GDP-Man"/>
</dbReference>
<dbReference type="PIRSF" id="PIRSF500136">
    <property type="entry name" value="UDP_ManNAc_DH"/>
    <property type="match status" value="1"/>
</dbReference>
<dbReference type="Pfam" id="PF03720">
    <property type="entry name" value="UDPG_MGDP_dh_C"/>
    <property type="match status" value="1"/>
</dbReference>
<evidence type="ECO:0000256" key="3">
    <source>
        <dbReference type="PIRNR" id="PIRNR000124"/>
    </source>
</evidence>
<accession>A0A1I2VJC8</accession>
<keyword evidence="1" id="KW-0560">Oxidoreductase</keyword>
<proteinExistence type="inferred from homology"/>
<dbReference type="Gene3D" id="1.20.5.100">
    <property type="entry name" value="Cytochrome c1, transmembrane anchor, C-terminal"/>
    <property type="match status" value="1"/>
</dbReference>
<dbReference type="Proteomes" id="UP000199337">
    <property type="component" value="Unassembled WGS sequence"/>
</dbReference>
<keyword evidence="2" id="KW-0520">NAD</keyword>
<dbReference type="EMBL" id="FOOX01000011">
    <property type="protein sequence ID" value="SFG89272.1"/>
    <property type="molecule type" value="Genomic_DNA"/>
</dbReference>
<keyword evidence="6" id="KW-1185">Reference proteome</keyword>
<feature type="domain" description="UDP-glucose/GDP-mannose dehydrogenase C-terminal" evidence="4">
    <location>
        <begin position="322"/>
        <end position="421"/>
    </location>
</feature>
<dbReference type="STRING" id="341036.SAMN05660649_03046"/>
<dbReference type="SUPFAM" id="SSF51735">
    <property type="entry name" value="NAD(P)-binding Rossmann-fold domains"/>
    <property type="match status" value="1"/>
</dbReference>
<dbReference type="SMART" id="SM00984">
    <property type="entry name" value="UDPG_MGDP_dh_C"/>
    <property type="match status" value="1"/>
</dbReference>
<dbReference type="PANTHER" id="PTHR43491">
    <property type="entry name" value="UDP-N-ACETYL-D-MANNOSAMINE DEHYDROGENASE"/>
    <property type="match status" value="1"/>
</dbReference>
<dbReference type="OrthoDB" id="9803238at2"/>
<dbReference type="Pfam" id="PF00984">
    <property type="entry name" value="UDPG_MGDP_dh"/>
    <property type="match status" value="1"/>
</dbReference>
<name>A0A1I2VJC8_9FIRM</name>
<organism evidence="5 6">
    <name type="scientific">Desulfotruncus arcticus DSM 17038</name>
    <dbReference type="NCBI Taxonomy" id="1121424"/>
    <lineage>
        <taxon>Bacteria</taxon>
        <taxon>Bacillati</taxon>
        <taxon>Bacillota</taxon>
        <taxon>Clostridia</taxon>
        <taxon>Eubacteriales</taxon>
        <taxon>Desulfallaceae</taxon>
        <taxon>Desulfotruncus</taxon>
    </lineage>
</organism>
<dbReference type="SUPFAM" id="SSF52413">
    <property type="entry name" value="UDP-glucose/GDP-mannose dehydrogenase C-terminal domain"/>
    <property type="match status" value="1"/>
</dbReference>
<dbReference type="NCBIfam" id="TIGR03026">
    <property type="entry name" value="NDP-sugDHase"/>
    <property type="match status" value="1"/>
</dbReference>
<dbReference type="InterPro" id="IPR014027">
    <property type="entry name" value="UDP-Glc/GDP-Man_DH_C"/>
</dbReference>
<dbReference type="AlphaFoldDB" id="A0A1I2VJC8"/>
<evidence type="ECO:0000313" key="5">
    <source>
        <dbReference type="EMBL" id="SFG89272.1"/>
    </source>
</evidence>
<dbReference type="InterPro" id="IPR036220">
    <property type="entry name" value="UDP-Glc/GDP-Man_DH_C_sf"/>
</dbReference>
<dbReference type="Gene3D" id="3.40.50.720">
    <property type="entry name" value="NAD(P)-binding Rossmann-like Domain"/>
    <property type="match status" value="2"/>
</dbReference>
<comment type="similarity">
    <text evidence="3">Belongs to the UDP-glucose/GDP-mannose dehydrogenase family.</text>
</comment>
<evidence type="ECO:0000256" key="2">
    <source>
        <dbReference type="ARBA" id="ARBA00023027"/>
    </source>
</evidence>
<dbReference type="GO" id="GO:0016616">
    <property type="term" value="F:oxidoreductase activity, acting on the CH-OH group of donors, NAD or NADP as acceptor"/>
    <property type="evidence" value="ECO:0007669"/>
    <property type="project" value="InterPro"/>
</dbReference>
<dbReference type="PANTHER" id="PTHR43491:SF1">
    <property type="entry name" value="UDP-N-ACETYL-D-MANNOSAMINE DEHYDROGENASE"/>
    <property type="match status" value="1"/>
</dbReference>
<dbReference type="Pfam" id="PF03721">
    <property type="entry name" value="UDPG_MGDP_dh_N"/>
    <property type="match status" value="1"/>
</dbReference>
<evidence type="ECO:0000259" key="4">
    <source>
        <dbReference type="SMART" id="SM00984"/>
    </source>
</evidence>
<dbReference type="InterPro" id="IPR014026">
    <property type="entry name" value="UDP-Glc/GDP-Man_DH_dimer"/>
</dbReference>
<dbReference type="InterPro" id="IPR008927">
    <property type="entry name" value="6-PGluconate_DH-like_C_sf"/>
</dbReference>
<dbReference type="InterPro" id="IPR028359">
    <property type="entry name" value="UDP_ManNAc/GlcNAc_DH"/>
</dbReference>
<dbReference type="GO" id="GO:0000271">
    <property type="term" value="P:polysaccharide biosynthetic process"/>
    <property type="evidence" value="ECO:0007669"/>
    <property type="project" value="InterPro"/>
</dbReference>
<evidence type="ECO:0000313" key="6">
    <source>
        <dbReference type="Proteomes" id="UP000199337"/>
    </source>
</evidence>
<dbReference type="NCBIfam" id="NF008286">
    <property type="entry name" value="PRK11064.1"/>
    <property type="match status" value="1"/>
</dbReference>
<dbReference type="PIRSF" id="PIRSF000124">
    <property type="entry name" value="UDPglc_GDPman_dh"/>
    <property type="match status" value="1"/>
</dbReference>
<dbReference type="RefSeq" id="WP_092472230.1">
    <property type="nucleotide sequence ID" value="NZ_FOOX01000011.1"/>
</dbReference>
<sequence length="421" mass="46117">MEKICVIGLGYIGLPLAGLLANNGFNVHGVDNNVKIVATINNGGPHIQESGLDILVKTAIQNGHLVAALQPVPADVFIIAVPSLITEKHLPDLKHIQEAIHSIAPHLTPGNLIILETTVPVGTTEKIAGWISELRRDLYLSQLPAPAAPLPGATEKQIFLAHCPERVLPGQILKELMENDRIIGGINQLSGEKARAFYQKFVSGGLLLTDARTAELTKLAENSFRDVNIALANELSYICDKFGINVWELIKLANRHPRVNIHQPGPGVGGHCITKDPWFIIDAAPDESKIIRAAREINDNRTNYVAARVKEKAACFKNPVIACLGLSYKANTGDLRESPALRIVQQLIQETVGQFLIVEPHLKTLPECLTQLNSVQLVNLQEALPQADLVILLVNHNAFQNIDHKLLKNKVVIDTRGTWRQ</sequence>
<dbReference type="InterPro" id="IPR036291">
    <property type="entry name" value="NAD(P)-bd_dom_sf"/>
</dbReference>
<dbReference type="GO" id="GO:0016628">
    <property type="term" value="F:oxidoreductase activity, acting on the CH-CH group of donors, NAD or NADP as acceptor"/>
    <property type="evidence" value="ECO:0007669"/>
    <property type="project" value="InterPro"/>
</dbReference>
<protein>
    <submittedName>
        <fullName evidence="5">UDP-N-acetyl-D-mannosaminuronic acid dehydrogenase</fullName>
    </submittedName>
</protein>